<dbReference type="Pfam" id="PF00485">
    <property type="entry name" value="PRK"/>
    <property type="match status" value="1"/>
</dbReference>
<evidence type="ECO:0000313" key="2">
    <source>
        <dbReference type="EMBL" id="MCG7323146.1"/>
    </source>
</evidence>
<dbReference type="SUPFAM" id="SSF52540">
    <property type="entry name" value="P-loop containing nucleoside triphosphate hydrolases"/>
    <property type="match status" value="1"/>
</dbReference>
<evidence type="ECO:0000259" key="1">
    <source>
        <dbReference type="Pfam" id="PF00485"/>
    </source>
</evidence>
<feature type="domain" description="Phosphoribulokinase/uridine kinase" evidence="1">
    <location>
        <begin position="8"/>
        <end position="154"/>
    </location>
</feature>
<organism evidence="2 3">
    <name type="scientific">Arsenicicoccus bolidensis</name>
    <dbReference type="NCBI Taxonomy" id="229480"/>
    <lineage>
        <taxon>Bacteria</taxon>
        <taxon>Bacillati</taxon>
        <taxon>Actinomycetota</taxon>
        <taxon>Actinomycetes</taxon>
        <taxon>Micrococcales</taxon>
        <taxon>Intrasporangiaceae</taxon>
        <taxon>Arsenicicoccus</taxon>
    </lineage>
</organism>
<evidence type="ECO:0000313" key="3">
    <source>
        <dbReference type="Proteomes" id="UP001521931"/>
    </source>
</evidence>
<proteinExistence type="predicted"/>
<dbReference type="RefSeq" id="WP_239265732.1">
    <property type="nucleotide sequence ID" value="NZ_DAMCTM010000007.1"/>
</dbReference>
<dbReference type="InterPro" id="IPR027417">
    <property type="entry name" value="P-loop_NTPase"/>
</dbReference>
<dbReference type="Gene3D" id="3.40.50.300">
    <property type="entry name" value="P-loop containing nucleotide triphosphate hydrolases"/>
    <property type="match status" value="1"/>
</dbReference>
<dbReference type="InterPro" id="IPR006083">
    <property type="entry name" value="PRK/URK"/>
</dbReference>
<dbReference type="Proteomes" id="UP001521931">
    <property type="component" value="Unassembled WGS sequence"/>
</dbReference>
<comment type="caution">
    <text evidence="2">The sequence shown here is derived from an EMBL/GenBank/DDBJ whole genome shotgun (WGS) entry which is preliminary data.</text>
</comment>
<reference evidence="2 3" key="1">
    <citation type="submission" date="2022-02" db="EMBL/GenBank/DDBJ databases">
        <title>Uncovering new skin microbiome diversity through culturing and metagenomics.</title>
        <authorList>
            <person name="Conlan S."/>
            <person name="Deming C."/>
            <person name="Nisc Comparative Sequencing Program N."/>
            <person name="Segre J.A."/>
        </authorList>
    </citation>
    <scope>NUCLEOTIDE SEQUENCE [LARGE SCALE GENOMIC DNA]</scope>
    <source>
        <strain evidence="2 3">ACRQZ</strain>
    </source>
</reference>
<keyword evidence="2" id="KW-0547">Nucleotide-binding</keyword>
<sequence length="200" mass="22038">MSEHPARVIVACGPSGAGKSRLADRLRHELGWPTLRLDDFYLDGDDPRLPMGDLGIPDWDDPASWDADAALTALETLVRTGEVDVPGYDISRSRRVEGVRITLPPGAFVVAEGIFAAELTAALRERGLLAQAWCVRRTPWVTFALRLARDLKERRKPPVTLVRRGLALRRAEPAIVEHQVALGATPITPGEAWRRAADLR</sequence>
<gene>
    <name evidence="2" type="ORF">MHL29_14775</name>
</gene>
<name>A0ABS9Q5I9_9MICO</name>
<accession>A0ABS9Q5I9</accession>
<keyword evidence="2" id="KW-0067">ATP-binding</keyword>
<dbReference type="EMBL" id="JAKRCV010000060">
    <property type="protein sequence ID" value="MCG7323146.1"/>
    <property type="molecule type" value="Genomic_DNA"/>
</dbReference>
<protein>
    <submittedName>
        <fullName evidence="2">ATP-binding protein</fullName>
    </submittedName>
</protein>
<keyword evidence="3" id="KW-1185">Reference proteome</keyword>
<dbReference type="GO" id="GO:0005524">
    <property type="term" value="F:ATP binding"/>
    <property type="evidence" value="ECO:0007669"/>
    <property type="project" value="UniProtKB-KW"/>
</dbReference>